<evidence type="ECO:0000313" key="3">
    <source>
        <dbReference type="Proteomes" id="UP000628669"/>
    </source>
</evidence>
<dbReference type="Gene3D" id="3.50.50.60">
    <property type="entry name" value="FAD/NAD(P)-binding domain"/>
    <property type="match status" value="1"/>
</dbReference>
<dbReference type="Gene3D" id="3.30.9.10">
    <property type="entry name" value="D-Amino Acid Oxidase, subunit A, domain 2"/>
    <property type="match status" value="1"/>
</dbReference>
<dbReference type="PANTHER" id="PTHR13847">
    <property type="entry name" value="SARCOSINE DEHYDROGENASE-RELATED"/>
    <property type="match status" value="1"/>
</dbReference>
<dbReference type="EMBL" id="JAENHK010000007">
    <property type="protein sequence ID" value="MBK1895692.1"/>
    <property type="molecule type" value="Genomic_DNA"/>
</dbReference>
<proteinExistence type="predicted"/>
<comment type="caution">
    <text evidence="2">The sequence shown here is derived from an EMBL/GenBank/DDBJ whole genome shotgun (WGS) entry which is preliminary data.</text>
</comment>
<feature type="domain" description="FAD dependent oxidoreductase" evidence="1">
    <location>
        <begin position="16"/>
        <end position="368"/>
    </location>
</feature>
<accession>A0ABS1FTE7</accession>
<dbReference type="RefSeq" id="WP_200244863.1">
    <property type="nucleotide sequence ID" value="NZ_JAENHK010000007.1"/>
</dbReference>
<evidence type="ECO:0000313" key="2">
    <source>
        <dbReference type="EMBL" id="MBK1895692.1"/>
    </source>
</evidence>
<protein>
    <submittedName>
        <fullName evidence="2">FAD-binding oxidoreductase</fullName>
    </submittedName>
</protein>
<keyword evidence="3" id="KW-1185">Reference proteome</keyword>
<evidence type="ECO:0000259" key="1">
    <source>
        <dbReference type="Pfam" id="PF01266"/>
    </source>
</evidence>
<dbReference type="InterPro" id="IPR006076">
    <property type="entry name" value="FAD-dep_OxRdtase"/>
</dbReference>
<dbReference type="SUPFAM" id="SSF51905">
    <property type="entry name" value="FAD/NAD(P)-binding domain"/>
    <property type="match status" value="1"/>
</dbReference>
<dbReference type="Proteomes" id="UP000628669">
    <property type="component" value="Unassembled WGS sequence"/>
</dbReference>
<reference evidence="3" key="1">
    <citation type="submission" date="2021-01" db="EMBL/GenBank/DDBJ databases">
        <title>Genome public.</title>
        <authorList>
            <person name="Liu C."/>
            <person name="Sun Q."/>
        </authorList>
    </citation>
    <scope>NUCLEOTIDE SEQUENCE [LARGE SCALE GENOMIC DNA]</scope>
    <source>
        <strain evidence="3">YIM B02567</strain>
    </source>
</reference>
<dbReference type="PANTHER" id="PTHR13847:SF281">
    <property type="entry name" value="FAD DEPENDENT OXIDOREDUCTASE DOMAIN-CONTAINING PROTEIN"/>
    <property type="match status" value="1"/>
</dbReference>
<sequence>MSPSIWELETFYRKRDVIIIGAGFTGLWTAISIKEKYPDRSVLIIERNSIPLGASTRNAGFACFGSLTEIISDQNKMGWDKTLELVQMRFEGLQKIQNYFKNSEIDFELSGGFEILNNDEPLQKMEEVNEKLISITGIPNTYSLQQNRIHEFGLGKSDFLIENPCEGSLHSGKLLQKLLEKCHDLKIEFIFGKEVVDTTENTDGVSVQLSDSLSIQADQLIHCTNAFSSKFLESEEIIPARGQILLTEPIQNLKLKGTFHYDEGFYYFRNLGNRILFGGGRNQDFKTEETTDFETTEFLQLHLENFLKEVILPNRDFKVSLRWSGIMAMGSEKTPIVKQLSARQFCAVRLSGMGVALAPKIGEIVADLIR</sequence>
<dbReference type="Pfam" id="PF01266">
    <property type="entry name" value="DAO"/>
    <property type="match status" value="1"/>
</dbReference>
<gene>
    <name evidence="2" type="ORF">JHL15_08035</name>
</gene>
<organism evidence="2 3">
    <name type="scientific">Chryseobacterium paridis</name>
    <dbReference type="NCBI Taxonomy" id="2800328"/>
    <lineage>
        <taxon>Bacteria</taxon>
        <taxon>Pseudomonadati</taxon>
        <taxon>Bacteroidota</taxon>
        <taxon>Flavobacteriia</taxon>
        <taxon>Flavobacteriales</taxon>
        <taxon>Weeksellaceae</taxon>
        <taxon>Chryseobacterium group</taxon>
        <taxon>Chryseobacterium</taxon>
    </lineage>
</organism>
<dbReference type="InterPro" id="IPR036188">
    <property type="entry name" value="FAD/NAD-bd_sf"/>
</dbReference>
<name>A0ABS1FTE7_9FLAO</name>